<dbReference type="AlphaFoldDB" id="A0AAD9NPG4"/>
<keyword evidence="3" id="KW-1185">Reference proteome</keyword>
<gene>
    <name evidence="2" type="ORF">NP493_593g01009</name>
</gene>
<dbReference type="Proteomes" id="UP001209878">
    <property type="component" value="Unassembled WGS sequence"/>
</dbReference>
<accession>A0AAD9NPG4</accession>
<feature type="region of interest" description="Disordered" evidence="1">
    <location>
        <begin position="1"/>
        <end position="77"/>
    </location>
</feature>
<name>A0AAD9NPG4_RIDPI</name>
<evidence type="ECO:0000313" key="3">
    <source>
        <dbReference type="Proteomes" id="UP001209878"/>
    </source>
</evidence>
<dbReference type="InterPro" id="IPR019341">
    <property type="entry name" value="Alpha/Gamma-adaptin-bd_p34"/>
</dbReference>
<sequence>MQEMMQGHPDPADDSTPHSLPNGKGDCMSSELSDNMTQNDNQQHGGSTSVDCRFLRTSPTQLGGAPGDNSHQSSEALPIVRQDSDACWDTKVGTQHMSNETEKQSVNVTCQNGSQCGDSSLAGDAVTRDNCVRSEDSQTKTASSCSKSPKIKPAEKQTLEATDSENMRLFEALTSQDAEDDSYEKLFESLRVMKEKADNLPDAQRKAYAEQVALSFLKAIGGGDDIDGLCDSD</sequence>
<comment type="caution">
    <text evidence="2">The sequence shown here is derived from an EMBL/GenBank/DDBJ whole genome shotgun (WGS) entry which is preliminary data.</text>
</comment>
<feature type="compositionally biased region" description="Polar residues" evidence="1">
    <location>
        <begin position="30"/>
        <end position="50"/>
    </location>
</feature>
<evidence type="ECO:0000256" key="1">
    <source>
        <dbReference type="SAM" id="MobiDB-lite"/>
    </source>
</evidence>
<protein>
    <submittedName>
        <fullName evidence="2">Uncharacterized protein</fullName>
    </submittedName>
</protein>
<dbReference type="PANTHER" id="PTHR14659">
    <property type="entry name" value="ALPHA- AND GAMMA-ADAPTIN-BINDING PROTEIN P34"/>
    <property type="match status" value="1"/>
</dbReference>
<feature type="region of interest" description="Disordered" evidence="1">
    <location>
        <begin position="133"/>
        <end position="158"/>
    </location>
</feature>
<evidence type="ECO:0000313" key="2">
    <source>
        <dbReference type="EMBL" id="KAK2177550.1"/>
    </source>
</evidence>
<reference evidence="2" key="1">
    <citation type="journal article" date="2023" name="Mol. Biol. Evol.">
        <title>Third-Generation Sequencing Reveals the Adaptive Role of the Epigenome in Three Deep-Sea Polychaetes.</title>
        <authorList>
            <person name="Perez M."/>
            <person name="Aroh O."/>
            <person name="Sun Y."/>
            <person name="Lan Y."/>
            <person name="Juniper S.K."/>
            <person name="Young C.R."/>
            <person name="Angers B."/>
            <person name="Qian P.Y."/>
        </authorList>
    </citation>
    <scope>NUCLEOTIDE SEQUENCE</scope>
    <source>
        <strain evidence="2">R07B-5</strain>
    </source>
</reference>
<dbReference type="EMBL" id="JAODUO010000591">
    <property type="protein sequence ID" value="KAK2177550.1"/>
    <property type="molecule type" value="Genomic_DNA"/>
</dbReference>
<dbReference type="PANTHER" id="PTHR14659:SF1">
    <property type="entry name" value="ALPHA- AND GAMMA-ADAPTIN-BINDING PROTEIN P34"/>
    <property type="match status" value="1"/>
</dbReference>
<organism evidence="2 3">
    <name type="scientific">Ridgeia piscesae</name>
    <name type="common">Tubeworm</name>
    <dbReference type="NCBI Taxonomy" id="27915"/>
    <lineage>
        <taxon>Eukaryota</taxon>
        <taxon>Metazoa</taxon>
        <taxon>Spiralia</taxon>
        <taxon>Lophotrochozoa</taxon>
        <taxon>Annelida</taxon>
        <taxon>Polychaeta</taxon>
        <taxon>Sedentaria</taxon>
        <taxon>Canalipalpata</taxon>
        <taxon>Sabellida</taxon>
        <taxon>Siboglinidae</taxon>
        <taxon>Ridgeia</taxon>
    </lineage>
</organism>
<proteinExistence type="predicted"/>